<dbReference type="PRINTS" id="PR00961">
    <property type="entry name" value="HUDSXLRNA"/>
</dbReference>
<dbReference type="InterPro" id="IPR050441">
    <property type="entry name" value="RBM"/>
</dbReference>
<dbReference type="Proteomes" id="UP000789508">
    <property type="component" value="Unassembled WGS sequence"/>
</dbReference>
<dbReference type="InterPro" id="IPR002343">
    <property type="entry name" value="Hud_Sxl_RNA"/>
</dbReference>
<dbReference type="OrthoDB" id="6159137at2759"/>
<evidence type="ECO:0000256" key="3">
    <source>
        <dbReference type="PROSITE-ProRule" id="PRU00176"/>
    </source>
</evidence>
<proteinExistence type="predicted"/>
<dbReference type="GO" id="GO:1990904">
    <property type="term" value="C:ribonucleoprotein complex"/>
    <property type="evidence" value="ECO:0007669"/>
    <property type="project" value="InterPro"/>
</dbReference>
<feature type="non-terminal residue" evidence="5">
    <location>
        <position position="1"/>
    </location>
</feature>
<evidence type="ECO:0000256" key="1">
    <source>
        <dbReference type="ARBA" id="ARBA00022737"/>
    </source>
</evidence>
<evidence type="ECO:0000313" key="6">
    <source>
        <dbReference type="Proteomes" id="UP000789508"/>
    </source>
</evidence>
<keyword evidence="2 3" id="KW-0694">RNA-binding</keyword>
<comment type="caution">
    <text evidence="5">The sequence shown here is derived from an EMBL/GenBank/DDBJ whole genome shotgun (WGS) entry which is preliminary data.</text>
</comment>
<dbReference type="Gene3D" id="3.30.70.330">
    <property type="match status" value="1"/>
</dbReference>
<dbReference type="EMBL" id="CAJVPS010028723">
    <property type="protein sequence ID" value="CAG8727120.1"/>
    <property type="molecule type" value="Genomic_DNA"/>
</dbReference>
<dbReference type="GO" id="GO:0003723">
    <property type="term" value="F:RNA binding"/>
    <property type="evidence" value="ECO:0007669"/>
    <property type="project" value="UniProtKB-UniRule"/>
</dbReference>
<dbReference type="PANTHER" id="PTHR48034">
    <property type="entry name" value="TRANSFORMER-2 SEX-DETERMINING PROTEIN-RELATED"/>
    <property type="match status" value="1"/>
</dbReference>
<name>A0A9N9NFI6_9GLOM</name>
<evidence type="ECO:0000313" key="5">
    <source>
        <dbReference type="EMBL" id="CAG8727120.1"/>
    </source>
</evidence>
<sequence length="85" mass="9670">YRAQSTSPDGPLVDPCNLFIKNLDVNITSKDLFNYFRKYGRIVNARVMSDQETSTSIDFGFVRYTTVEEAARAKQSMNNRTLGPK</sequence>
<dbReference type="Pfam" id="PF00076">
    <property type="entry name" value="RRM_1"/>
    <property type="match status" value="1"/>
</dbReference>
<dbReference type="InterPro" id="IPR012677">
    <property type="entry name" value="Nucleotide-bd_a/b_plait_sf"/>
</dbReference>
<keyword evidence="1" id="KW-0677">Repeat</keyword>
<protein>
    <submittedName>
        <fullName evidence="5">9859_t:CDS:1</fullName>
    </submittedName>
</protein>
<dbReference type="AlphaFoldDB" id="A0A9N9NFI6"/>
<keyword evidence="6" id="KW-1185">Reference proteome</keyword>
<dbReference type="InterPro" id="IPR000504">
    <property type="entry name" value="RRM_dom"/>
</dbReference>
<feature type="domain" description="RRM" evidence="4">
    <location>
        <begin position="16"/>
        <end position="85"/>
    </location>
</feature>
<dbReference type="SMART" id="SM00360">
    <property type="entry name" value="RRM"/>
    <property type="match status" value="1"/>
</dbReference>
<evidence type="ECO:0000256" key="2">
    <source>
        <dbReference type="ARBA" id="ARBA00022884"/>
    </source>
</evidence>
<dbReference type="PROSITE" id="PS50102">
    <property type="entry name" value="RRM"/>
    <property type="match status" value="1"/>
</dbReference>
<reference evidence="5" key="1">
    <citation type="submission" date="2021-06" db="EMBL/GenBank/DDBJ databases">
        <authorList>
            <person name="Kallberg Y."/>
            <person name="Tangrot J."/>
            <person name="Rosling A."/>
        </authorList>
    </citation>
    <scope>NUCLEOTIDE SEQUENCE</scope>
    <source>
        <strain evidence="5">FL130A</strain>
    </source>
</reference>
<evidence type="ECO:0000259" key="4">
    <source>
        <dbReference type="PROSITE" id="PS50102"/>
    </source>
</evidence>
<dbReference type="SUPFAM" id="SSF54928">
    <property type="entry name" value="RNA-binding domain, RBD"/>
    <property type="match status" value="1"/>
</dbReference>
<organism evidence="5 6">
    <name type="scientific">Ambispora leptoticha</name>
    <dbReference type="NCBI Taxonomy" id="144679"/>
    <lineage>
        <taxon>Eukaryota</taxon>
        <taxon>Fungi</taxon>
        <taxon>Fungi incertae sedis</taxon>
        <taxon>Mucoromycota</taxon>
        <taxon>Glomeromycotina</taxon>
        <taxon>Glomeromycetes</taxon>
        <taxon>Archaeosporales</taxon>
        <taxon>Ambisporaceae</taxon>
        <taxon>Ambispora</taxon>
    </lineage>
</organism>
<dbReference type="InterPro" id="IPR035979">
    <property type="entry name" value="RBD_domain_sf"/>
</dbReference>
<accession>A0A9N9NFI6</accession>
<gene>
    <name evidence="5" type="ORF">ALEPTO_LOCUS12488</name>
</gene>